<keyword evidence="2" id="KW-0812">Transmembrane</keyword>
<gene>
    <name evidence="3" type="ORF">J2S11_003977</name>
</gene>
<keyword evidence="2" id="KW-0472">Membrane</keyword>
<evidence type="ECO:0000256" key="2">
    <source>
        <dbReference type="SAM" id="Phobius"/>
    </source>
</evidence>
<dbReference type="RefSeq" id="WP_307397479.1">
    <property type="nucleotide sequence ID" value="NZ_BAAADK010000015.1"/>
</dbReference>
<feature type="compositionally biased region" description="Basic and acidic residues" evidence="1">
    <location>
        <begin position="90"/>
        <end position="111"/>
    </location>
</feature>
<dbReference type="EMBL" id="JAUSTY010000023">
    <property type="protein sequence ID" value="MDQ0168047.1"/>
    <property type="molecule type" value="Genomic_DNA"/>
</dbReference>
<evidence type="ECO:0000313" key="4">
    <source>
        <dbReference type="Proteomes" id="UP001235840"/>
    </source>
</evidence>
<sequence length="201" mass="23841">MGLLEFLFENPLIIILLIGALSTLFGKKKQEEQKQRQQRQQQQRQQQANTNRQEADTQYDEVQTVELPWEQYPEELEQPMYKTESSPSSRENRDRDSRSRSRNESRYEQVDNHASVASTAVDRGVERLHVRENRIRDQIDASRNQIEEVIYSEDVNQLMDFKRINSQNIVQGVIWAEVLGAPKARNPHRSQGYLYRQRRLR</sequence>
<evidence type="ECO:0000256" key="1">
    <source>
        <dbReference type="SAM" id="MobiDB-lite"/>
    </source>
</evidence>
<accession>A0ABT9W4P8</accession>
<keyword evidence="2" id="KW-1133">Transmembrane helix</keyword>
<dbReference type="Proteomes" id="UP001235840">
    <property type="component" value="Unassembled WGS sequence"/>
</dbReference>
<proteinExistence type="predicted"/>
<reference evidence="3 4" key="1">
    <citation type="submission" date="2023-07" db="EMBL/GenBank/DDBJ databases">
        <title>Genomic Encyclopedia of Type Strains, Phase IV (KMG-IV): sequencing the most valuable type-strain genomes for metagenomic binning, comparative biology and taxonomic classification.</title>
        <authorList>
            <person name="Goeker M."/>
        </authorList>
    </citation>
    <scope>NUCLEOTIDE SEQUENCE [LARGE SCALE GENOMIC DNA]</scope>
    <source>
        <strain evidence="3 4">DSM 12751</strain>
    </source>
</reference>
<keyword evidence="4" id="KW-1185">Reference proteome</keyword>
<organism evidence="3 4">
    <name type="scientific">Caldalkalibacillus horti</name>
    <dbReference type="NCBI Taxonomy" id="77523"/>
    <lineage>
        <taxon>Bacteria</taxon>
        <taxon>Bacillati</taxon>
        <taxon>Bacillota</taxon>
        <taxon>Bacilli</taxon>
        <taxon>Bacillales</taxon>
        <taxon>Bacillaceae</taxon>
        <taxon>Caldalkalibacillus</taxon>
    </lineage>
</organism>
<name>A0ABT9W4P8_9BACI</name>
<feature type="transmembrane region" description="Helical" evidence="2">
    <location>
        <begin position="6"/>
        <end position="26"/>
    </location>
</feature>
<comment type="caution">
    <text evidence="3">The sequence shown here is derived from an EMBL/GenBank/DDBJ whole genome shotgun (WGS) entry which is preliminary data.</text>
</comment>
<evidence type="ECO:0000313" key="3">
    <source>
        <dbReference type="EMBL" id="MDQ0168047.1"/>
    </source>
</evidence>
<feature type="compositionally biased region" description="Low complexity" evidence="1">
    <location>
        <begin position="38"/>
        <end position="47"/>
    </location>
</feature>
<feature type="region of interest" description="Disordered" evidence="1">
    <location>
        <begin position="29"/>
        <end position="120"/>
    </location>
</feature>
<protein>
    <submittedName>
        <fullName evidence="3">Type II secretory pathway pseudopilin PulG</fullName>
    </submittedName>
</protein>